<organism evidence="10 11">
    <name type="scientific">Photobacterium ganghwense</name>
    <dbReference type="NCBI Taxonomy" id="320778"/>
    <lineage>
        <taxon>Bacteria</taxon>
        <taxon>Pseudomonadati</taxon>
        <taxon>Pseudomonadota</taxon>
        <taxon>Gammaproteobacteria</taxon>
        <taxon>Vibrionales</taxon>
        <taxon>Vibrionaceae</taxon>
        <taxon>Photobacterium</taxon>
    </lineage>
</organism>
<evidence type="ECO:0000256" key="8">
    <source>
        <dbReference type="ARBA" id="ARBA00023204"/>
    </source>
</evidence>
<proteinExistence type="predicted"/>
<keyword evidence="6" id="KW-0560">Oxidoreductase</keyword>
<comment type="cofactor">
    <cofactor evidence="1">
        <name>Fe(2+)</name>
        <dbReference type="ChEBI" id="CHEBI:29033"/>
    </cofactor>
</comment>
<dbReference type="GO" id="GO:0140097">
    <property type="term" value="F:catalytic activity, acting on DNA"/>
    <property type="evidence" value="ECO:0007669"/>
    <property type="project" value="UniProtKB-ARBA"/>
</dbReference>
<dbReference type="GO" id="GO:0016787">
    <property type="term" value="F:hydrolase activity"/>
    <property type="evidence" value="ECO:0007669"/>
    <property type="project" value="UniProtKB-ARBA"/>
</dbReference>
<evidence type="ECO:0000313" key="10">
    <source>
        <dbReference type="EMBL" id="KLV11659.1"/>
    </source>
</evidence>
<keyword evidence="2" id="KW-0479">Metal-binding</keyword>
<dbReference type="PANTHER" id="PTHR31212">
    <property type="entry name" value="ALPHA-KETOGLUTARATE-DEPENDENT DIOXYGENASE ALKB HOMOLOG 3"/>
    <property type="match status" value="1"/>
</dbReference>
<dbReference type="SUPFAM" id="SSF51197">
    <property type="entry name" value="Clavaminate synthase-like"/>
    <property type="match status" value="1"/>
</dbReference>
<reference evidence="10 11" key="1">
    <citation type="submission" date="2015-05" db="EMBL/GenBank/DDBJ databases">
        <title>Photobacterium galathea sp. nov.</title>
        <authorList>
            <person name="Machado H."/>
            <person name="Gram L."/>
        </authorList>
    </citation>
    <scope>NUCLEOTIDE SEQUENCE [LARGE SCALE GENOMIC DNA]</scope>
    <source>
        <strain evidence="10 11">DSM 22954</strain>
    </source>
</reference>
<dbReference type="InterPro" id="IPR027450">
    <property type="entry name" value="AlkB-like"/>
</dbReference>
<evidence type="ECO:0000259" key="9">
    <source>
        <dbReference type="PROSITE" id="PS51471"/>
    </source>
</evidence>
<feature type="domain" description="Fe2OG dioxygenase" evidence="9">
    <location>
        <begin position="97"/>
        <end position="194"/>
    </location>
</feature>
<dbReference type="GO" id="GO:0006307">
    <property type="term" value="P:DNA alkylation repair"/>
    <property type="evidence" value="ECO:0007669"/>
    <property type="project" value="InterPro"/>
</dbReference>
<evidence type="ECO:0000256" key="5">
    <source>
        <dbReference type="ARBA" id="ARBA00022964"/>
    </source>
</evidence>
<evidence type="ECO:0000256" key="6">
    <source>
        <dbReference type="ARBA" id="ARBA00023002"/>
    </source>
</evidence>
<dbReference type="Pfam" id="PF13532">
    <property type="entry name" value="2OG-FeII_Oxy_2"/>
    <property type="match status" value="1"/>
</dbReference>
<dbReference type="FunFam" id="2.60.120.590:FF:000004">
    <property type="entry name" value="DNA oxidative demethylase ALKBH2"/>
    <property type="match status" value="1"/>
</dbReference>
<keyword evidence="5" id="KW-0223">Dioxygenase</keyword>
<protein>
    <submittedName>
        <fullName evidence="10">DNA repair protein</fullName>
    </submittedName>
</protein>
<keyword evidence="3" id="KW-0227">DNA damage</keyword>
<name>A0A0J1HJ65_9GAMM</name>
<evidence type="ECO:0000313" key="11">
    <source>
        <dbReference type="Proteomes" id="UP000035909"/>
    </source>
</evidence>
<sequence>MAGIPYGWQPVQDGRLYWHPHFWTPETAHHLYLQLDQTLPWQQQSIRMYGREVLQPRLQAWCGEAVYTYSGLTMHPHPWTPALLAIRNQLEALLGVRFNSVLANKYRDGEDYMGWHQDNEPELGVEPVIASVSLGETRRFVLRHLKTQQKLEFSLASGSLLVMAGELQTHWQHTVPKTRKPKQPRINLTFRSVLPTTARQ</sequence>
<evidence type="ECO:0000256" key="4">
    <source>
        <dbReference type="ARBA" id="ARBA00022842"/>
    </source>
</evidence>
<evidence type="ECO:0000256" key="3">
    <source>
        <dbReference type="ARBA" id="ARBA00022763"/>
    </source>
</evidence>
<dbReference type="Gene3D" id="2.60.120.590">
    <property type="entry name" value="Alpha-ketoglutarate-dependent dioxygenase AlkB-like"/>
    <property type="match status" value="1"/>
</dbReference>
<keyword evidence="7" id="KW-0408">Iron</keyword>
<dbReference type="InterPro" id="IPR032854">
    <property type="entry name" value="ALKBH3"/>
</dbReference>
<keyword evidence="4" id="KW-0460">Magnesium</keyword>
<dbReference type="GO" id="GO:0032451">
    <property type="term" value="F:demethylase activity"/>
    <property type="evidence" value="ECO:0007669"/>
    <property type="project" value="UniProtKB-ARBA"/>
</dbReference>
<evidence type="ECO:0000256" key="1">
    <source>
        <dbReference type="ARBA" id="ARBA00001954"/>
    </source>
</evidence>
<keyword evidence="8" id="KW-0234">DNA repair</keyword>
<dbReference type="Proteomes" id="UP000035909">
    <property type="component" value="Unassembled WGS sequence"/>
</dbReference>
<dbReference type="EMBL" id="LDOU01000002">
    <property type="protein sequence ID" value="KLV11659.1"/>
    <property type="molecule type" value="Genomic_DNA"/>
</dbReference>
<dbReference type="InterPro" id="IPR037151">
    <property type="entry name" value="AlkB-like_sf"/>
</dbReference>
<dbReference type="GO" id="GO:0016705">
    <property type="term" value="F:oxidoreductase activity, acting on paired donors, with incorporation or reduction of molecular oxygen"/>
    <property type="evidence" value="ECO:0007669"/>
    <property type="project" value="UniProtKB-ARBA"/>
</dbReference>
<dbReference type="STRING" id="320778.ABT57_01760"/>
<comment type="caution">
    <text evidence="10">The sequence shown here is derived from an EMBL/GenBank/DDBJ whole genome shotgun (WGS) entry which is preliminary data.</text>
</comment>
<gene>
    <name evidence="10" type="ORF">ABT57_01760</name>
</gene>
<evidence type="ECO:0000256" key="2">
    <source>
        <dbReference type="ARBA" id="ARBA00022723"/>
    </source>
</evidence>
<keyword evidence="11" id="KW-1185">Reference proteome</keyword>
<dbReference type="InterPro" id="IPR005123">
    <property type="entry name" value="Oxoglu/Fe-dep_dioxygenase_dom"/>
</dbReference>
<dbReference type="GO" id="GO:0046872">
    <property type="term" value="F:metal ion binding"/>
    <property type="evidence" value="ECO:0007669"/>
    <property type="project" value="UniProtKB-KW"/>
</dbReference>
<dbReference type="PATRIC" id="fig|320778.3.peg.375"/>
<evidence type="ECO:0000256" key="7">
    <source>
        <dbReference type="ARBA" id="ARBA00023004"/>
    </source>
</evidence>
<dbReference type="AlphaFoldDB" id="A0A0J1HJ65"/>
<dbReference type="GO" id="GO:0051213">
    <property type="term" value="F:dioxygenase activity"/>
    <property type="evidence" value="ECO:0007669"/>
    <property type="project" value="UniProtKB-KW"/>
</dbReference>
<accession>A0A0J1HJ65</accession>
<dbReference type="PANTHER" id="PTHR31212:SF4">
    <property type="entry name" value="ALPHA-KETOGLUTARATE-DEPENDENT DIOXYGENASE ALKB HOMOLOG 3"/>
    <property type="match status" value="1"/>
</dbReference>
<dbReference type="PROSITE" id="PS51471">
    <property type="entry name" value="FE2OG_OXY"/>
    <property type="match status" value="1"/>
</dbReference>